<keyword evidence="2" id="KW-0285">Flavoprotein</keyword>
<evidence type="ECO:0000313" key="8">
    <source>
        <dbReference type="Proteomes" id="UP001173801"/>
    </source>
</evidence>
<keyword evidence="4" id="KW-0521">NADP</keyword>
<dbReference type="Gene3D" id="3.20.20.70">
    <property type="entry name" value="Aldolase class I"/>
    <property type="match status" value="1"/>
</dbReference>
<comment type="cofactor">
    <cofactor evidence="1">
        <name>FMN</name>
        <dbReference type="ChEBI" id="CHEBI:58210"/>
    </cofactor>
</comment>
<keyword evidence="8" id="KW-1185">Reference proteome</keyword>
<protein>
    <submittedName>
        <fullName evidence="7">tRNA-dihydrouridine synthase</fullName>
    </submittedName>
</protein>
<keyword evidence="3" id="KW-0288">FMN</keyword>
<dbReference type="PANTHER" id="PTHR43303:SF4">
    <property type="entry name" value="NADPH DEHYDROGENASE C23G7.10C-RELATED"/>
    <property type="match status" value="1"/>
</dbReference>
<evidence type="ECO:0000313" key="7">
    <source>
        <dbReference type="EMBL" id="MDL0088997.1"/>
    </source>
</evidence>
<keyword evidence="5" id="KW-0560">Oxidoreductase</keyword>
<evidence type="ECO:0000256" key="4">
    <source>
        <dbReference type="ARBA" id="ARBA00022857"/>
    </source>
</evidence>
<dbReference type="Proteomes" id="UP001173801">
    <property type="component" value="Unassembled WGS sequence"/>
</dbReference>
<evidence type="ECO:0000256" key="3">
    <source>
        <dbReference type="ARBA" id="ARBA00022643"/>
    </source>
</evidence>
<evidence type="ECO:0000256" key="1">
    <source>
        <dbReference type="ARBA" id="ARBA00001917"/>
    </source>
</evidence>
<dbReference type="PANTHER" id="PTHR43303">
    <property type="entry name" value="NADPH DEHYDROGENASE C23G7.10C-RELATED"/>
    <property type="match status" value="1"/>
</dbReference>
<evidence type="ECO:0000256" key="5">
    <source>
        <dbReference type="ARBA" id="ARBA00023002"/>
    </source>
</evidence>
<reference evidence="7" key="1">
    <citation type="submission" date="2022-08" db="EMBL/GenBank/DDBJ databases">
        <authorList>
            <person name="Wang H."/>
        </authorList>
    </citation>
    <scope>NUCLEOTIDE SEQUENCE</scope>
    <source>
        <strain evidence="7">PS10</strain>
    </source>
</reference>
<reference evidence="7" key="2">
    <citation type="journal article" date="2023" name="Microorganisms">
        <title>Isolation and Genomic Characteristics of Cat-Borne Campylobacter felis sp. nov. and Sheep-Borne Campylobacter ovis sp. nov.</title>
        <authorList>
            <person name="Wang H."/>
            <person name="Li Y."/>
            <person name="Gu Y."/>
            <person name="Zhou G."/>
            <person name="Chen X."/>
            <person name="Zhang X."/>
            <person name="Shao Z."/>
            <person name="Zhang J."/>
            <person name="Zhang M."/>
        </authorList>
    </citation>
    <scope>NUCLEOTIDE SEQUENCE</scope>
    <source>
        <strain evidence="7">PS10</strain>
    </source>
</reference>
<accession>A0ABT7HQK4</accession>
<proteinExistence type="predicted"/>
<sequence length="337" mass="37028">MAKLFSPLQIGKISVKNRIVMPPMCLYKVSLDDGKPTKFHTDHYTARALGGVGLIIVEATAVLPEGRITNADLGLWSDEQVLAHKNLVDSLKFYDLKVGIQLAHAGRKSMCVDSTPLSSCEIKFDENYKTPKNMSLDEIDNFKQSFVSSAIKAQKAGYDLIEIHAAHGYLLNQFLSKKLNQRDDKYKDGSLLLKEILTQVKANVSCAVGVRLSATTYQSDDYGLDECVKLCVELEKTGADFLHISSGGVYANPDISLKIAPLYQAEFAKAVKKAVKIPVIAVGLIKTGSEGEALLLGDVCDLVAYGRELLKEPNLAYKMASELNEKSLIENSYQRAF</sequence>
<evidence type="ECO:0000256" key="2">
    <source>
        <dbReference type="ARBA" id="ARBA00022630"/>
    </source>
</evidence>
<dbReference type="Pfam" id="PF00724">
    <property type="entry name" value="Oxidored_FMN"/>
    <property type="match status" value="1"/>
</dbReference>
<feature type="domain" description="NADH:flavin oxidoreductase/NADH oxidase N-terminal" evidence="6">
    <location>
        <begin position="3"/>
        <end position="325"/>
    </location>
</feature>
<dbReference type="InterPro" id="IPR001155">
    <property type="entry name" value="OxRdtase_FMN_N"/>
</dbReference>
<dbReference type="EMBL" id="JANURM010000006">
    <property type="protein sequence ID" value="MDL0088997.1"/>
    <property type="molecule type" value="Genomic_DNA"/>
</dbReference>
<dbReference type="InterPro" id="IPR044152">
    <property type="entry name" value="YqjM-like"/>
</dbReference>
<name>A0ABT7HQK4_9BACT</name>
<comment type="caution">
    <text evidence="7">The sequence shown here is derived from an EMBL/GenBank/DDBJ whole genome shotgun (WGS) entry which is preliminary data.</text>
</comment>
<evidence type="ECO:0000259" key="6">
    <source>
        <dbReference type="Pfam" id="PF00724"/>
    </source>
</evidence>
<gene>
    <name evidence="7" type="ORF">NYG85_06365</name>
</gene>
<dbReference type="SUPFAM" id="SSF51395">
    <property type="entry name" value="FMN-linked oxidoreductases"/>
    <property type="match status" value="1"/>
</dbReference>
<dbReference type="InterPro" id="IPR013785">
    <property type="entry name" value="Aldolase_TIM"/>
</dbReference>
<dbReference type="RefSeq" id="WP_284937655.1">
    <property type="nucleotide sequence ID" value="NZ_JANURM010000006.1"/>
</dbReference>
<organism evidence="7 8">
    <name type="scientific">Campylobacter gastrosuis</name>
    <dbReference type="NCBI Taxonomy" id="2974576"/>
    <lineage>
        <taxon>Bacteria</taxon>
        <taxon>Pseudomonadati</taxon>
        <taxon>Campylobacterota</taxon>
        <taxon>Epsilonproteobacteria</taxon>
        <taxon>Campylobacterales</taxon>
        <taxon>Campylobacteraceae</taxon>
        <taxon>Campylobacter</taxon>
    </lineage>
</organism>